<protein>
    <submittedName>
        <fullName evidence="2">Uncharacterized protein</fullName>
    </submittedName>
</protein>
<reference evidence="2" key="1">
    <citation type="journal article" date="2021" name="Open Biol.">
        <title>Shared evolutionary footprints suggest mitochondrial oxidative damage underlies multiple complex I losses in fungi.</title>
        <authorList>
            <person name="Schikora-Tamarit M.A."/>
            <person name="Marcet-Houben M."/>
            <person name="Nosek J."/>
            <person name="Gabaldon T."/>
        </authorList>
    </citation>
    <scope>NUCLEOTIDE SEQUENCE</scope>
    <source>
        <strain evidence="2">NCAIM Y.01608</strain>
    </source>
</reference>
<feature type="transmembrane region" description="Helical" evidence="1">
    <location>
        <begin position="42"/>
        <end position="68"/>
    </location>
</feature>
<dbReference type="EMBL" id="JAEUBD010000146">
    <property type="protein sequence ID" value="KAH3676602.1"/>
    <property type="molecule type" value="Genomic_DNA"/>
</dbReference>
<keyword evidence="1" id="KW-1133">Transmembrane helix</keyword>
<keyword evidence="1" id="KW-0472">Membrane</keyword>
<sequence>MNRKRTTPSGFRVASAAIDAGTAPLGFLLISRPSWTTELHFMVAGLTVAVVVLHLGFGGGAVTARLLANALHRNLVNSSSSVPKYLGNSIVYRFPERVEHLNRKLLDLTRWSSNFALSGSDRCAMGSVWCSDIFCYGHASEDANM</sequence>
<keyword evidence="1" id="KW-0812">Transmembrane</keyword>
<dbReference type="AlphaFoldDB" id="A0A9P8PS45"/>
<gene>
    <name evidence="2" type="ORF">OGATHE_001091</name>
</gene>
<comment type="caution">
    <text evidence="2">The sequence shown here is derived from an EMBL/GenBank/DDBJ whole genome shotgun (WGS) entry which is preliminary data.</text>
</comment>
<name>A0A9P8PS45_9ASCO</name>
<dbReference type="Proteomes" id="UP000788993">
    <property type="component" value="Unassembled WGS sequence"/>
</dbReference>
<feature type="transmembrane region" description="Helical" evidence="1">
    <location>
        <begin position="12"/>
        <end position="30"/>
    </location>
</feature>
<evidence type="ECO:0000313" key="3">
    <source>
        <dbReference type="Proteomes" id="UP000788993"/>
    </source>
</evidence>
<evidence type="ECO:0000313" key="2">
    <source>
        <dbReference type="EMBL" id="KAH3676602.1"/>
    </source>
</evidence>
<evidence type="ECO:0000256" key="1">
    <source>
        <dbReference type="SAM" id="Phobius"/>
    </source>
</evidence>
<keyword evidence="3" id="KW-1185">Reference proteome</keyword>
<reference evidence="2" key="2">
    <citation type="submission" date="2021-01" db="EMBL/GenBank/DDBJ databases">
        <authorList>
            <person name="Schikora-Tamarit M.A."/>
        </authorList>
    </citation>
    <scope>NUCLEOTIDE SEQUENCE</scope>
    <source>
        <strain evidence="2">NCAIM Y.01608</strain>
    </source>
</reference>
<proteinExistence type="predicted"/>
<organism evidence="2 3">
    <name type="scientific">Ogataea polymorpha</name>
    <dbReference type="NCBI Taxonomy" id="460523"/>
    <lineage>
        <taxon>Eukaryota</taxon>
        <taxon>Fungi</taxon>
        <taxon>Dikarya</taxon>
        <taxon>Ascomycota</taxon>
        <taxon>Saccharomycotina</taxon>
        <taxon>Pichiomycetes</taxon>
        <taxon>Pichiales</taxon>
        <taxon>Pichiaceae</taxon>
        <taxon>Ogataea</taxon>
    </lineage>
</organism>
<accession>A0A9P8PS45</accession>